<protein>
    <submittedName>
        <fullName evidence="2">Dihydrofolate reductase family protein</fullName>
    </submittedName>
</protein>
<feature type="domain" description="Bacterial bifunctional deaminase-reductase C-terminal" evidence="1">
    <location>
        <begin position="78"/>
        <end position="177"/>
    </location>
</feature>
<evidence type="ECO:0000313" key="3">
    <source>
        <dbReference type="Proteomes" id="UP000515811"/>
    </source>
</evidence>
<dbReference type="GO" id="GO:0008703">
    <property type="term" value="F:5-amino-6-(5-phosphoribosylamino)uracil reductase activity"/>
    <property type="evidence" value="ECO:0007669"/>
    <property type="project" value="InterPro"/>
</dbReference>
<gene>
    <name evidence="2" type="ORF">H9K76_10765</name>
</gene>
<dbReference type="Gene3D" id="3.40.430.10">
    <property type="entry name" value="Dihydrofolate Reductase, subunit A"/>
    <property type="match status" value="1"/>
</dbReference>
<name>A0A7G9RUD8_9BURK</name>
<organism evidence="2 3">
    <name type="scientific">Diaphorobacter ruginosibacter</name>
    <dbReference type="NCBI Taxonomy" id="1715720"/>
    <lineage>
        <taxon>Bacteria</taxon>
        <taxon>Pseudomonadati</taxon>
        <taxon>Pseudomonadota</taxon>
        <taxon>Betaproteobacteria</taxon>
        <taxon>Burkholderiales</taxon>
        <taxon>Comamonadaceae</taxon>
        <taxon>Diaphorobacter</taxon>
    </lineage>
</organism>
<dbReference type="RefSeq" id="WP_187600226.1">
    <property type="nucleotide sequence ID" value="NZ_CP060714.1"/>
</dbReference>
<dbReference type="SUPFAM" id="SSF53597">
    <property type="entry name" value="Dihydrofolate reductase-like"/>
    <property type="match status" value="1"/>
</dbReference>
<dbReference type="InterPro" id="IPR002734">
    <property type="entry name" value="RibDG_C"/>
</dbReference>
<dbReference type="Pfam" id="PF01872">
    <property type="entry name" value="RibD_C"/>
    <property type="match status" value="1"/>
</dbReference>
<dbReference type="GO" id="GO:0009231">
    <property type="term" value="P:riboflavin biosynthetic process"/>
    <property type="evidence" value="ECO:0007669"/>
    <property type="project" value="InterPro"/>
</dbReference>
<accession>A0A7G9RUD8</accession>
<dbReference type="Proteomes" id="UP000515811">
    <property type="component" value="Chromosome"/>
</dbReference>
<dbReference type="PANTHER" id="PTHR38011">
    <property type="entry name" value="DIHYDROFOLATE REDUCTASE FAMILY PROTEIN (AFU_ORTHOLOGUE AFUA_8G06820)"/>
    <property type="match status" value="1"/>
</dbReference>
<dbReference type="AlphaFoldDB" id="A0A7G9RUD8"/>
<dbReference type="PANTHER" id="PTHR38011:SF11">
    <property type="entry name" value="2,5-DIAMINO-6-RIBOSYLAMINO-4(3H)-PYRIMIDINONE 5'-PHOSPHATE REDUCTASE"/>
    <property type="match status" value="1"/>
</dbReference>
<dbReference type="InterPro" id="IPR024072">
    <property type="entry name" value="DHFR-like_dom_sf"/>
</dbReference>
<dbReference type="EMBL" id="CP060714">
    <property type="protein sequence ID" value="QNN59213.1"/>
    <property type="molecule type" value="Genomic_DNA"/>
</dbReference>
<dbReference type="InterPro" id="IPR050765">
    <property type="entry name" value="Riboflavin_Biosynth_HTPR"/>
</dbReference>
<reference evidence="2 3" key="1">
    <citation type="submission" date="2020-08" db="EMBL/GenBank/DDBJ databases">
        <title>Genome sequence of Diaphorobacter ruginosibacter DSM 27467T.</title>
        <authorList>
            <person name="Hyun D.-W."/>
            <person name="Bae J.-W."/>
        </authorList>
    </citation>
    <scope>NUCLEOTIDE SEQUENCE [LARGE SCALE GENOMIC DNA]</scope>
    <source>
        <strain evidence="2 3">DSM 27467</strain>
    </source>
</reference>
<sequence>MKTQYYTASTLDGFIATEDDSIEWLSTLSDVGKPEDASYPRFIADVGAIAMGSSTYEWIVRHAEQVRRELGKAWPYTQPAWVFTTRVLPPVEGADLRFVQGDVREVHARMRQAAGEKNIWIMGGGDLAAQFHEAGLLDELIVGVASVTLGKGKPLFTRPLTGSELQLTSVQQMGSGMAELRYAVRKAA</sequence>
<proteinExistence type="predicted"/>
<evidence type="ECO:0000313" key="2">
    <source>
        <dbReference type="EMBL" id="QNN59213.1"/>
    </source>
</evidence>
<evidence type="ECO:0000259" key="1">
    <source>
        <dbReference type="Pfam" id="PF01872"/>
    </source>
</evidence>
<keyword evidence="3" id="KW-1185">Reference proteome</keyword>
<dbReference type="KEGG" id="drg:H9K76_10765"/>